<protein>
    <recommendedName>
        <fullName evidence="6">G-protein coupled receptors family 2 profile 2 domain-containing protein</fullName>
    </recommendedName>
</protein>
<dbReference type="EnsemblMetazoa" id="XM_050642432.1">
    <property type="protein sequence ID" value="XP_050498389.1"/>
    <property type="gene ID" value="LOC126879422"/>
</dbReference>
<evidence type="ECO:0000256" key="5">
    <source>
        <dbReference type="SAM" id="Phobius"/>
    </source>
</evidence>
<evidence type="ECO:0000256" key="2">
    <source>
        <dbReference type="ARBA" id="ARBA00022692"/>
    </source>
</evidence>
<dbReference type="InterPro" id="IPR000832">
    <property type="entry name" value="GPCR_2_secretin-like"/>
</dbReference>
<reference evidence="7" key="1">
    <citation type="submission" date="2025-05" db="UniProtKB">
        <authorList>
            <consortium name="EnsemblMetazoa"/>
        </authorList>
    </citation>
    <scope>IDENTIFICATION</scope>
</reference>
<dbReference type="GeneID" id="126879422"/>
<feature type="transmembrane region" description="Helical" evidence="5">
    <location>
        <begin position="2443"/>
        <end position="2464"/>
    </location>
</feature>
<proteinExistence type="predicted"/>
<sequence>MLLVRLSTHWFFVKLFFMVFLFMIRSIEDATLKSCPAKLDGDLSWPNTEELSCSTSQPICLNTNLEISKRCCGENLTWDEAPKCYSLQQDIINPCPDTFVGIDNICIFAIATTFPPDCPFAETLAYDEYAAYIKTVQYPVWLPISREDGKYGKGLFYWNEQSALYKTTSTLSNVNFSHDELLLDNHCLVLIKPDNVKAVPCDEIHTAICAYRTLPDRKKSFCSQTLGQACEQSTYSPKSACFCKEHDKNLEGNKIELQMPYQNLLYTSLDEVCDIGLERKDDQYFWTYSNVSIDYTNWSPNTEFGTNFAFGAMSSDGWVLKENKDNKCSLIEKFPPYLNDSLILRYDNTSFTFTVSLTNAAYWKHKEDMEEPLLFCFTDGAEDLIVKRLDLLKSIINNVFTFLPSEGPGHYWCEGFLYPDLEVRKSNVYFLRPTNPEYIATVEHHFTADYNPLSTEYLHYVQNLLNTEIHKSLPSTTLYPRIMKIVDIFEPNSTAVLNFHLTTKTYVDLYQTYSDLLSLDLENFDITSMLIYSICIGTETENAEGKKVLWPTTPFGETAVKPLSDWCVNKEGIVITRTCGGNFIDGAVWSELDRNCFSPESVSPTLILSNLLTVKNPFLYISLFIDTMKRISDFTAEDVELCARYLQVLEEYGSRITSLSDFTSLISAIMQVPSTILKQSQQTYNSTNSILHSVSKILEKTDTFTNDTTEYLSIVIFSIEEFYSDTLIWTKTDDHAYSIKYVNSTDMNIFELEQEEEFDLGLRFNKGLIENATRSSDCKKIIVIAYFKPTLFNEDVTRNYTSTVFTTIFPNLDETGSDIQDLVTTIYKHDNPLDEYICSYWAEGYWYHKYVIEENNKTFVCSFQKMANVAMVSKANMYDLLTELLELECGVALEQALQYVKEYLSSFTDADVAKLYHILRQCQNFADTDIIMNIIDKILEMPMKLVTNAIEDYSLKFYDLLEGILEYREESYISEFKHFAVAVQYLKEDNLTGFYIDCYQFKCKIVFMHDYTQIPSSSELYLMIEEDLLNELLRIKVEKIIITLFANDVFFSTTQEYTNKALSKVVGVLLPDLTKLKRLDGRISVTYVLGAGSKNESCHTWNDLWVPSNQVRQIRHGTYRCESWYPGYFVLFYDTLNVTQLLDDAIHEQNIPFHNIINNITTISAEYLTKIRAVDIKLLANYLEESKESNFTNMQLILPDAFNASINLTSILLNVDREMFQEDETKDSGDKILSCLFHVADLLEESYSSCTWNVIFEVLYLNQNGVLGLQITDTSNYCKYKNKLFDFIINSSGIWLDSLLVSQLMEHGVQKLYLIVFSCDSFFYNGEILTNNDQVFGLYVPNIDNTFSNQVTVIFNPNVFTPGNAGCVTWEDVSTKYIKKGQWGLQKQLDSNGGCQWFQQGWFSVKLLYEPFNITSSLENLDNSLPTNEKLRQLEAISSYSEDFKPKDVFLLLNILLSCKDLSKGDLNILQRISTRFCDIPNSVKRDAERLYYTNRMILKIVSLVGSIIDTNTAYTIGNSFQIISCNLNQNKELYLARNFISCQQISEHEYNTNLVYYGNTVAPLFSVIALQSNDLFDQEYETSQILGISTLVTQDTFITKFKITFKHDQYNVPSYSCACWNNHQWSYFHTLQSDSNTSCYINDLEHCEYVTLANLDINKILNDVYSRDDEQDSKCDDTSCTTTLQVTLNALSNHLSELKSSDIDIIFNIFNKIDLDTEEQIEYMADIIDLLMNLDREILAQAQTYNNSTEKLHECINRLVKSYKGSVNIKRKNFAVIIQQKITGILFDRNGPEYFIKDVISNAEQMDSCHTALLINNTYQNTVGPSEYYTTVTVYFNDALFIGEYNAVNENNGIIVGVGVSDDNLKLSMSMSFENYKNNTNCVYWKHKALDSKTETGYWEPISTCPCESKKGTYFALLESQNVTNDLEQVFHSNASIEEQLQKVINIMDVHNQILDPFDVHLIASIMGKLLNESTVTTQHMDFSSEIISKLSAVNINVLQQSQEKYGATDNILYTIDETTQLCNDTFSSAIIYNNFLLTKINVQNSNITGVFLNNCSESICNMTPLYHNQTTIEFAEEISFRTALVFSEALRTQIDENTDPVNLIVSVHFSSHLFREHQRRSLTTSKILGIILEGLYEELAGPIFLIHNKDNVEETANSSCAYWKYQIPELKGYWKDDTIPNATEEGYIICEYSHLTHFVLLLAGSSDIINDLNTSHILDMITNVNSVLSLLGLFGILLTAVLFDRWRNNIGNQILINFTLAVSIKNVMLYISEGISNENKTSMGCTITGGILHYSILSEFCWMLIIAILQFKRFVEVLGGPLKYVLLKACICGWVFPALPVFLIFIIDMNNYNKSSVGLCYPTKLGLYLGVWLPLIVIISINFVIFIFILYNVFHKKTEYRDQVNHEILFQWRLAILLFSMLGLTWLFGFAALIFNTPVFAVVFCFMATLQGFIMFLFFIVFNKSTRYLYVQGFNWWMYSKGYKDRLN</sequence>
<feature type="transmembrane region" description="Helical" evidence="5">
    <location>
        <begin position="2369"/>
        <end position="2396"/>
    </location>
</feature>
<evidence type="ECO:0000259" key="6">
    <source>
        <dbReference type="PROSITE" id="PS50261"/>
    </source>
</evidence>
<organism evidence="7 8">
    <name type="scientific">Diabrotica virgifera virgifera</name>
    <name type="common">western corn rootworm</name>
    <dbReference type="NCBI Taxonomy" id="50390"/>
    <lineage>
        <taxon>Eukaryota</taxon>
        <taxon>Metazoa</taxon>
        <taxon>Ecdysozoa</taxon>
        <taxon>Arthropoda</taxon>
        <taxon>Hexapoda</taxon>
        <taxon>Insecta</taxon>
        <taxon>Pterygota</taxon>
        <taxon>Neoptera</taxon>
        <taxon>Endopterygota</taxon>
        <taxon>Coleoptera</taxon>
        <taxon>Polyphaga</taxon>
        <taxon>Cucujiformia</taxon>
        <taxon>Chrysomeloidea</taxon>
        <taxon>Chrysomelidae</taxon>
        <taxon>Galerucinae</taxon>
        <taxon>Diabroticina</taxon>
        <taxon>Diabroticites</taxon>
        <taxon>Diabrotica</taxon>
    </lineage>
</organism>
<accession>A0ABM5JKC7</accession>
<feature type="transmembrane region" description="Helical" evidence="5">
    <location>
        <begin position="2326"/>
        <end position="2349"/>
    </location>
</feature>
<keyword evidence="3 5" id="KW-1133">Transmembrane helix</keyword>
<dbReference type="RefSeq" id="XP_050498389.1">
    <property type="nucleotide sequence ID" value="XM_050642432.1"/>
</dbReference>
<dbReference type="Proteomes" id="UP001652700">
    <property type="component" value="Unplaced"/>
</dbReference>
<dbReference type="PANTHER" id="PTHR47767">
    <property type="entry name" value="ADHESION G PROTEIN-COUPLED RECEPTOR G7"/>
    <property type="match status" value="1"/>
</dbReference>
<dbReference type="Pfam" id="PF00002">
    <property type="entry name" value="7tm_2"/>
    <property type="match status" value="1"/>
</dbReference>
<dbReference type="PANTHER" id="PTHR47767:SF1">
    <property type="entry name" value="ADHESION G PROTEIN-COUPLED RECEPTOR G7"/>
    <property type="match status" value="1"/>
</dbReference>
<keyword evidence="4 5" id="KW-0472">Membrane</keyword>
<evidence type="ECO:0000313" key="7">
    <source>
        <dbReference type="EnsemblMetazoa" id="XP_050498389.1"/>
    </source>
</evidence>
<comment type="subcellular location">
    <subcellularLocation>
        <location evidence="1">Membrane</location>
        <topology evidence="1">Multi-pass membrane protein</topology>
    </subcellularLocation>
</comment>
<evidence type="ECO:0000256" key="3">
    <source>
        <dbReference type="ARBA" id="ARBA00022989"/>
    </source>
</evidence>
<keyword evidence="2 5" id="KW-0812">Transmembrane</keyword>
<evidence type="ECO:0000256" key="1">
    <source>
        <dbReference type="ARBA" id="ARBA00004141"/>
    </source>
</evidence>
<dbReference type="InterPro" id="IPR046338">
    <property type="entry name" value="GAIN_dom_sf"/>
</dbReference>
<evidence type="ECO:0000256" key="4">
    <source>
        <dbReference type="ARBA" id="ARBA00023136"/>
    </source>
</evidence>
<feature type="transmembrane region" description="Helical" evidence="5">
    <location>
        <begin position="2293"/>
        <end position="2314"/>
    </location>
</feature>
<keyword evidence="8" id="KW-1185">Reference proteome</keyword>
<feature type="transmembrane region" description="Helical" evidence="5">
    <location>
        <begin position="2256"/>
        <end position="2273"/>
    </location>
</feature>
<feature type="transmembrane region" description="Helical" evidence="5">
    <location>
        <begin position="2416"/>
        <end position="2437"/>
    </location>
</feature>
<feature type="domain" description="G-protein coupled receptors family 2 profile 2" evidence="6">
    <location>
        <begin position="2220"/>
        <end position="2465"/>
    </location>
</feature>
<feature type="transmembrane region" description="Helical" evidence="5">
    <location>
        <begin position="2226"/>
        <end position="2244"/>
    </location>
</feature>
<dbReference type="Gene3D" id="1.20.1070.10">
    <property type="entry name" value="Rhodopsin 7-helix transmembrane proteins"/>
    <property type="match status" value="1"/>
</dbReference>
<name>A0ABM5JKC7_DIAVI</name>
<dbReference type="InterPro" id="IPR053066">
    <property type="entry name" value="ADGR_G7"/>
</dbReference>
<dbReference type="InterPro" id="IPR017981">
    <property type="entry name" value="GPCR_2-like_7TM"/>
</dbReference>
<feature type="transmembrane region" description="Helical" evidence="5">
    <location>
        <begin position="7"/>
        <end position="27"/>
    </location>
</feature>
<evidence type="ECO:0000313" key="8">
    <source>
        <dbReference type="Proteomes" id="UP001652700"/>
    </source>
</evidence>
<dbReference type="CDD" id="cd15040">
    <property type="entry name" value="7tmB2_Adhesion"/>
    <property type="match status" value="1"/>
</dbReference>
<dbReference type="Gene3D" id="2.60.220.50">
    <property type="match status" value="1"/>
</dbReference>
<dbReference type="PROSITE" id="PS50261">
    <property type="entry name" value="G_PROTEIN_RECEP_F2_4"/>
    <property type="match status" value="1"/>
</dbReference>